<evidence type="ECO:0000259" key="2">
    <source>
        <dbReference type="SMART" id="SM00458"/>
    </source>
</evidence>
<organism evidence="3 4">
    <name type="scientific">Streptomyces himalayensis subsp. himalayensis</name>
    <dbReference type="NCBI Taxonomy" id="2756131"/>
    <lineage>
        <taxon>Bacteria</taxon>
        <taxon>Bacillati</taxon>
        <taxon>Actinomycetota</taxon>
        <taxon>Actinomycetes</taxon>
        <taxon>Kitasatosporales</taxon>
        <taxon>Streptomycetaceae</taxon>
        <taxon>Streptomyces</taxon>
        <taxon>Streptomyces himalayensis</taxon>
    </lineage>
</organism>
<dbReference type="RefSeq" id="WP_181660836.1">
    <property type="nucleotide sequence ID" value="NZ_JACEHE010000022.1"/>
</dbReference>
<dbReference type="GO" id="GO:0030246">
    <property type="term" value="F:carbohydrate binding"/>
    <property type="evidence" value="ECO:0007669"/>
    <property type="project" value="UniProtKB-KW"/>
</dbReference>
<dbReference type="Gene3D" id="2.80.10.50">
    <property type="match status" value="1"/>
</dbReference>
<proteinExistence type="predicted"/>
<dbReference type="Proteomes" id="UP000545761">
    <property type="component" value="Unassembled WGS sequence"/>
</dbReference>
<sequence>MQSAVQGVHAQAPDVQLTDLLRANASTAYPALRELRRRHRPAVLGYARLCGIGENSARQLTAQAFALAAHEVKQGAEPRGTWRHHLLLHVLRVARAWAADSRCGRLAPGLLARLDATAATATAPDGLFGRDAAPAHPGGPTGLADPVMVAAFQSLPLRLQGIIWYGVVEEEPDPNTAVYVGASPDEVAQLKESALNAMRRAWLNSHLTHCGDTRCRGYGRLIEEAVRPGYARHSPDLHAHLADCACCSTAYAELTGLRDTPREVLADGLLGWGGAEYAGRGVARAGGGGTACGVGGAFGRSRRAGRAEVDAHARSGTYAEAAGPKSVHPGTYPAARGSDEAADWWPSRRLVLVSVAVGVALAPLLVLLLSTDSEPAGRGAMLPPQQPPVTVTSTATVSASPTPTMSAKPTKSAKPSERPAPPPPPPPPPSPSRTKSPAPPPPGAHFTQFVNAASGLCLDLPPHAYAQNGTDVVTAPCSSSPTQRWRVDADRGVIQSYAAPAYCLDSRGDVDKTIGIWTCSSVDGPNGRNLTFTVDTHGTIHPAIAPDHAVTPYSEAPGSLLAQLPSGGRADQRWTAGTAPA</sequence>
<feature type="compositionally biased region" description="Pro residues" evidence="1">
    <location>
        <begin position="418"/>
        <end position="443"/>
    </location>
</feature>
<dbReference type="SMART" id="SM00458">
    <property type="entry name" value="RICIN"/>
    <property type="match status" value="1"/>
</dbReference>
<dbReference type="InterPro" id="IPR035992">
    <property type="entry name" value="Ricin_B-like_lectins"/>
</dbReference>
<dbReference type="Pfam" id="PF00652">
    <property type="entry name" value="Ricin_B_lectin"/>
    <property type="match status" value="1"/>
</dbReference>
<feature type="region of interest" description="Disordered" evidence="1">
    <location>
        <begin position="309"/>
        <end position="338"/>
    </location>
</feature>
<protein>
    <submittedName>
        <fullName evidence="3">Ricin-type beta-trefoil lectin domain protein</fullName>
    </submittedName>
</protein>
<evidence type="ECO:0000313" key="3">
    <source>
        <dbReference type="EMBL" id="MBA2949907.1"/>
    </source>
</evidence>
<evidence type="ECO:0000256" key="1">
    <source>
        <dbReference type="SAM" id="MobiDB-lite"/>
    </source>
</evidence>
<comment type="caution">
    <text evidence="3">The sequence shown here is derived from an EMBL/GenBank/DDBJ whole genome shotgun (WGS) entry which is preliminary data.</text>
</comment>
<accession>A0A7W0IBZ9</accession>
<dbReference type="SUPFAM" id="SSF50370">
    <property type="entry name" value="Ricin B-like lectins"/>
    <property type="match status" value="1"/>
</dbReference>
<reference evidence="3 4" key="1">
    <citation type="submission" date="2020-07" db="EMBL/GenBank/DDBJ databases">
        <title>Streptomyces isolated from Indian soil.</title>
        <authorList>
            <person name="Mandal S."/>
            <person name="Maiti P.K."/>
        </authorList>
    </citation>
    <scope>NUCLEOTIDE SEQUENCE [LARGE SCALE GENOMIC DNA]</scope>
    <source>
        <strain evidence="3 4">PSKA28</strain>
    </source>
</reference>
<feature type="domain" description="Ricin B lectin" evidence="2">
    <location>
        <begin position="444"/>
        <end position="577"/>
    </location>
</feature>
<feature type="region of interest" description="Disordered" evidence="1">
    <location>
        <begin position="378"/>
        <end position="446"/>
    </location>
</feature>
<dbReference type="EMBL" id="JACEHE010000022">
    <property type="protein sequence ID" value="MBA2949907.1"/>
    <property type="molecule type" value="Genomic_DNA"/>
</dbReference>
<keyword evidence="3" id="KW-0430">Lectin</keyword>
<dbReference type="PROSITE" id="PS50231">
    <property type="entry name" value="RICIN_B_LECTIN"/>
    <property type="match status" value="1"/>
</dbReference>
<dbReference type="InterPro" id="IPR000772">
    <property type="entry name" value="Ricin_B_lectin"/>
</dbReference>
<gene>
    <name evidence="3" type="ORF">H1D24_29880</name>
</gene>
<dbReference type="AlphaFoldDB" id="A0A7W0IBZ9"/>
<feature type="compositionally biased region" description="Low complexity" evidence="1">
    <location>
        <begin position="388"/>
        <end position="404"/>
    </location>
</feature>
<evidence type="ECO:0000313" key="4">
    <source>
        <dbReference type="Proteomes" id="UP000545761"/>
    </source>
</evidence>
<name>A0A7W0IBZ9_9ACTN</name>